<organism evidence="2 3">
    <name type="scientific">Pseudomonas nitroreducens</name>
    <dbReference type="NCBI Taxonomy" id="46680"/>
    <lineage>
        <taxon>Bacteria</taxon>
        <taxon>Pseudomonadati</taxon>
        <taxon>Pseudomonadota</taxon>
        <taxon>Gammaproteobacteria</taxon>
        <taxon>Pseudomonadales</taxon>
        <taxon>Pseudomonadaceae</taxon>
        <taxon>Pseudomonas</taxon>
    </lineage>
</organism>
<dbReference type="AlphaFoldDB" id="A0A7W7NYE5"/>
<dbReference type="RefSeq" id="WP_184585635.1">
    <property type="nucleotide sequence ID" value="NZ_JACHLI010000001.1"/>
</dbReference>
<evidence type="ECO:0000256" key="1">
    <source>
        <dbReference type="SAM" id="Coils"/>
    </source>
</evidence>
<dbReference type="EMBL" id="JACHLI010000001">
    <property type="protein sequence ID" value="MBB4861366.1"/>
    <property type="molecule type" value="Genomic_DNA"/>
</dbReference>
<dbReference type="Proteomes" id="UP000566995">
    <property type="component" value="Unassembled WGS sequence"/>
</dbReference>
<evidence type="ECO:0000313" key="2">
    <source>
        <dbReference type="EMBL" id="MBB4861366.1"/>
    </source>
</evidence>
<comment type="caution">
    <text evidence="2">The sequence shown here is derived from an EMBL/GenBank/DDBJ whole genome shotgun (WGS) entry which is preliminary data.</text>
</comment>
<protein>
    <submittedName>
        <fullName evidence="2">Uncharacterized protein</fullName>
    </submittedName>
</protein>
<reference evidence="2 3" key="1">
    <citation type="submission" date="2020-08" db="EMBL/GenBank/DDBJ databases">
        <title>Functional genomics of gut bacteria from endangered species of beetles.</title>
        <authorList>
            <person name="Carlos-Shanley C."/>
        </authorList>
    </citation>
    <scope>NUCLEOTIDE SEQUENCE [LARGE SCALE GENOMIC DNA]</scope>
    <source>
        <strain evidence="2 3">S00179</strain>
    </source>
</reference>
<name>A0A7W7NYE5_PSENT</name>
<gene>
    <name evidence="2" type="ORF">HNP46_000177</name>
</gene>
<proteinExistence type="predicted"/>
<accession>A0A7W7NYE5</accession>
<sequence length="391" mass="44064">MTETRDEIAIAAITSAQLLREPLAELENTASGLQVVVESLLGNTPRPATDLPLDKARTELLKLNSELNSLRADHEGLLALKFAEPSEHEGLEEVAIARTKVGDIYFFIEQLADQVKMCAAQLPKDSPILDRVDDTLEELNGGLKQCRAVMRALPELGMSFSDFKPMSKTARRKLGKAGRPSAPLEAQISRAQAAVDDMLKYIIAVSGGQIKTLEQALKGVTPSRRGRPATSPMGRLEREILREVQDLERLSAEENDSREHLQKLERRRKKIARLRQEVQELESELVGEDKVMRTLEKLRFEHDQLRTAEYAATGDEQLKILMLILENERQQLIAAEELRAYKPDIRVSVPHKVNPGHTRSQIERLRMTGKLKEADLQRLADYEKQIEQFGS</sequence>
<keyword evidence="1" id="KW-0175">Coiled coil</keyword>
<evidence type="ECO:0000313" key="3">
    <source>
        <dbReference type="Proteomes" id="UP000566995"/>
    </source>
</evidence>
<feature type="coiled-coil region" evidence="1">
    <location>
        <begin position="233"/>
        <end position="298"/>
    </location>
</feature>